<organism evidence="3 4">
    <name type="scientific">Ascobolus immersus RN42</name>
    <dbReference type="NCBI Taxonomy" id="1160509"/>
    <lineage>
        <taxon>Eukaryota</taxon>
        <taxon>Fungi</taxon>
        <taxon>Dikarya</taxon>
        <taxon>Ascomycota</taxon>
        <taxon>Pezizomycotina</taxon>
        <taxon>Pezizomycetes</taxon>
        <taxon>Pezizales</taxon>
        <taxon>Ascobolaceae</taxon>
        <taxon>Ascobolus</taxon>
    </lineage>
</organism>
<dbReference type="EMBL" id="ML119646">
    <property type="protein sequence ID" value="RPA87464.1"/>
    <property type="molecule type" value="Genomic_DNA"/>
</dbReference>
<sequence length="589" mass="66756">MSYGKGTKNLLRESICVTVPRYLDAPESPFRSLLTSEMTLDNGKALENLLLDPKSALMDYVTVKRKTKGNELKLFLAATEGEGYGLVHKVLQHIAQWKGCKQCKRHQDKVKDLNPGKILKSFEAGEYFANRKEVAKAARQKEEEKKMRVQKGWCHVAERLCRSVPEFRELFVGDMEELPMKRAIELVDQELESYVKGFGSEKKDYPELFVQHHSDTFSRLRTHLKQCKTCKETDDLAALSDFIDAKANEIRENRAAIARAKEERAEAERKAKEKRAVDAKAALEKGGLCSIAQSLAINDKMLSLLGKTASGAGNWMDEAGKMIRGLIIDFITSLPASKSQVKSEIKEEDDSSSETSDSEAPIEELYTFLPVSVEEYFHKLKDHLLRDPASSKQKPCRKCSTSPAVGALKKAITARLDSMPPEVDPHLHRVVSADEKRDLLDLRKQLLEGAAWHLADDDCFPDHFKASDSDSEDEDEEEEMDACDWICEVGGEFVEVLRMMVLESLRHGGIDLDWDEYCVEKENIWDFKLSEYVFLKAWMEVLKGMKDAPFPSWAKTIRAKLLEAEKLGGGKLKRKRDTGKQNASKRTRR</sequence>
<gene>
    <name evidence="3" type="ORF">BJ508DRAFT_410233</name>
</gene>
<proteinExistence type="predicted"/>
<accession>A0A3N4J0M6</accession>
<dbReference type="AlphaFoldDB" id="A0A3N4J0M6"/>
<evidence type="ECO:0000256" key="2">
    <source>
        <dbReference type="SAM" id="MobiDB-lite"/>
    </source>
</evidence>
<keyword evidence="4" id="KW-1185">Reference proteome</keyword>
<keyword evidence="1" id="KW-0175">Coiled coil</keyword>
<feature type="coiled-coil region" evidence="1">
    <location>
        <begin position="243"/>
        <end position="282"/>
    </location>
</feature>
<evidence type="ECO:0000313" key="3">
    <source>
        <dbReference type="EMBL" id="RPA87464.1"/>
    </source>
</evidence>
<evidence type="ECO:0000313" key="4">
    <source>
        <dbReference type="Proteomes" id="UP000275078"/>
    </source>
</evidence>
<feature type="compositionally biased region" description="Basic residues" evidence="2">
    <location>
        <begin position="571"/>
        <end position="589"/>
    </location>
</feature>
<evidence type="ECO:0000256" key="1">
    <source>
        <dbReference type="SAM" id="Coils"/>
    </source>
</evidence>
<protein>
    <submittedName>
        <fullName evidence="3">Uncharacterized protein</fullName>
    </submittedName>
</protein>
<dbReference type="Proteomes" id="UP000275078">
    <property type="component" value="Unassembled WGS sequence"/>
</dbReference>
<feature type="region of interest" description="Disordered" evidence="2">
    <location>
        <begin position="570"/>
        <end position="589"/>
    </location>
</feature>
<name>A0A3N4J0M6_ASCIM</name>
<reference evidence="3 4" key="1">
    <citation type="journal article" date="2018" name="Nat. Ecol. Evol.">
        <title>Pezizomycetes genomes reveal the molecular basis of ectomycorrhizal truffle lifestyle.</title>
        <authorList>
            <person name="Murat C."/>
            <person name="Payen T."/>
            <person name="Noel B."/>
            <person name="Kuo A."/>
            <person name="Morin E."/>
            <person name="Chen J."/>
            <person name="Kohler A."/>
            <person name="Krizsan K."/>
            <person name="Balestrini R."/>
            <person name="Da Silva C."/>
            <person name="Montanini B."/>
            <person name="Hainaut M."/>
            <person name="Levati E."/>
            <person name="Barry K.W."/>
            <person name="Belfiori B."/>
            <person name="Cichocki N."/>
            <person name="Clum A."/>
            <person name="Dockter R.B."/>
            <person name="Fauchery L."/>
            <person name="Guy J."/>
            <person name="Iotti M."/>
            <person name="Le Tacon F."/>
            <person name="Lindquist E.A."/>
            <person name="Lipzen A."/>
            <person name="Malagnac F."/>
            <person name="Mello A."/>
            <person name="Molinier V."/>
            <person name="Miyauchi S."/>
            <person name="Poulain J."/>
            <person name="Riccioni C."/>
            <person name="Rubini A."/>
            <person name="Sitrit Y."/>
            <person name="Splivallo R."/>
            <person name="Traeger S."/>
            <person name="Wang M."/>
            <person name="Zifcakova L."/>
            <person name="Wipf D."/>
            <person name="Zambonelli A."/>
            <person name="Paolocci F."/>
            <person name="Nowrousian M."/>
            <person name="Ottonello S."/>
            <person name="Baldrian P."/>
            <person name="Spatafora J.W."/>
            <person name="Henrissat B."/>
            <person name="Nagy L.G."/>
            <person name="Aury J.M."/>
            <person name="Wincker P."/>
            <person name="Grigoriev I.V."/>
            <person name="Bonfante P."/>
            <person name="Martin F.M."/>
        </authorList>
    </citation>
    <scope>NUCLEOTIDE SEQUENCE [LARGE SCALE GENOMIC DNA]</scope>
    <source>
        <strain evidence="3 4">RN42</strain>
    </source>
</reference>